<dbReference type="EMBL" id="JACHXW010000007">
    <property type="protein sequence ID" value="MBB3152645.1"/>
    <property type="molecule type" value="Genomic_DNA"/>
</dbReference>
<proteinExistence type="predicted"/>
<keyword evidence="3" id="KW-1185">Reference proteome</keyword>
<evidence type="ECO:0000313" key="3">
    <source>
        <dbReference type="Proteomes" id="UP000518605"/>
    </source>
</evidence>
<sequence length="108" mass="12172">MPSGFCETVYKDLQTSDQFKPLPMQDTSNKSMYSYAIVNRGENPAVLRLEVGPNGSDYAIDMEGVVEKGVTEIVVPSKFMRYSRLTLKSKQKGQPTKLQVYFQAQLAR</sequence>
<reference evidence="2 3" key="1">
    <citation type="submission" date="2020-08" db="EMBL/GenBank/DDBJ databases">
        <title>Genomic Encyclopedia of Type Strains, Phase III (KMG-III): the genomes of soil and plant-associated and newly described type strains.</title>
        <authorList>
            <person name="Whitman W."/>
        </authorList>
    </citation>
    <scope>NUCLEOTIDE SEQUENCE [LARGE SCALE GENOMIC DNA]</scope>
    <source>
        <strain evidence="2 3">CECT 8234</strain>
    </source>
</reference>
<dbReference type="AlphaFoldDB" id="A0A7W5C7L7"/>
<dbReference type="Proteomes" id="UP000518605">
    <property type="component" value="Unassembled WGS sequence"/>
</dbReference>
<gene>
    <name evidence="2" type="ORF">FHS16_002702</name>
</gene>
<name>A0A7W5C7L7_9BACL</name>
<dbReference type="RefSeq" id="WP_183562790.1">
    <property type="nucleotide sequence ID" value="NZ_CBCSLB010000006.1"/>
</dbReference>
<evidence type="ECO:0000313" key="2">
    <source>
        <dbReference type="EMBL" id="MBB3152645.1"/>
    </source>
</evidence>
<organism evidence="2 3">
    <name type="scientific">Paenibacillus endophyticus</name>
    <dbReference type="NCBI Taxonomy" id="1294268"/>
    <lineage>
        <taxon>Bacteria</taxon>
        <taxon>Bacillati</taxon>
        <taxon>Bacillota</taxon>
        <taxon>Bacilli</taxon>
        <taxon>Bacillales</taxon>
        <taxon>Paenibacillaceae</taxon>
        <taxon>Paenibacillus</taxon>
    </lineage>
</organism>
<accession>A0A7W5C7L7</accession>
<dbReference type="Pfam" id="PF19912">
    <property type="entry name" value="DUF6385"/>
    <property type="match status" value="1"/>
</dbReference>
<dbReference type="InterPro" id="IPR045965">
    <property type="entry name" value="DUF6385"/>
</dbReference>
<feature type="domain" description="DUF6385" evidence="1">
    <location>
        <begin position="26"/>
        <end position="105"/>
    </location>
</feature>
<comment type="caution">
    <text evidence="2">The sequence shown here is derived from an EMBL/GenBank/DDBJ whole genome shotgun (WGS) entry which is preliminary data.</text>
</comment>
<protein>
    <recommendedName>
        <fullName evidence="1">DUF6385 domain-containing protein</fullName>
    </recommendedName>
</protein>
<evidence type="ECO:0000259" key="1">
    <source>
        <dbReference type="Pfam" id="PF19912"/>
    </source>
</evidence>